<evidence type="ECO:0000256" key="3">
    <source>
        <dbReference type="SAM" id="MobiDB-lite"/>
    </source>
</evidence>
<evidence type="ECO:0000313" key="6">
    <source>
        <dbReference type="Proteomes" id="UP001198862"/>
    </source>
</evidence>
<dbReference type="CDD" id="cd00254">
    <property type="entry name" value="LT-like"/>
    <property type="match status" value="1"/>
</dbReference>
<evidence type="ECO:0000256" key="2">
    <source>
        <dbReference type="ARBA" id="ARBA00009387"/>
    </source>
</evidence>
<accession>A0ABS8KWR6</accession>
<comment type="similarity">
    <text evidence="2">Belongs to the virb1 family.</text>
</comment>
<reference evidence="5 6" key="1">
    <citation type="submission" date="2021-11" db="EMBL/GenBank/DDBJ databases">
        <authorList>
            <person name="Lee D.-H."/>
            <person name="Kim S.-B."/>
        </authorList>
    </citation>
    <scope>NUCLEOTIDE SEQUENCE [LARGE SCALE GENOMIC DNA]</scope>
    <source>
        <strain evidence="5 6">KCTC 52223</strain>
    </source>
</reference>
<gene>
    <name evidence="5" type="ORF">LJ725_13995</name>
</gene>
<dbReference type="RefSeq" id="WP_230551272.1">
    <property type="nucleotide sequence ID" value="NZ_JAJISD010000005.1"/>
</dbReference>
<protein>
    <submittedName>
        <fullName evidence="5">Lytic transglycosylase domain-containing protein</fullName>
    </submittedName>
</protein>
<comment type="similarity">
    <text evidence="1">Belongs to the transglycosylase Slt family.</text>
</comment>
<dbReference type="EMBL" id="JAJISD010000005">
    <property type="protein sequence ID" value="MCC8430083.1"/>
    <property type="molecule type" value="Genomic_DNA"/>
</dbReference>
<feature type="region of interest" description="Disordered" evidence="3">
    <location>
        <begin position="223"/>
        <end position="252"/>
    </location>
</feature>
<dbReference type="Pfam" id="PF01464">
    <property type="entry name" value="SLT"/>
    <property type="match status" value="1"/>
</dbReference>
<dbReference type="SUPFAM" id="SSF53955">
    <property type="entry name" value="Lysozyme-like"/>
    <property type="match status" value="1"/>
</dbReference>
<evidence type="ECO:0000313" key="5">
    <source>
        <dbReference type="EMBL" id="MCC8430083.1"/>
    </source>
</evidence>
<dbReference type="InterPro" id="IPR008258">
    <property type="entry name" value="Transglycosylase_SLT_dom_1"/>
</dbReference>
<evidence type="ECO:0000259" key="4">
    <source>
        <dbReference type="Pfam" id="PF01464"/>
    </source>
</evidence>
<dbReference type="Gene3D" id="1.10.530.10">
    <property type="match status" value="1"/>
</dbReference>
<comment type="caution">
    <text evidence="5">The sequence shown here is derived from an EMBL/GenBank/DDBJ whole genome shotgun (WGS) entry which is preliminary data.</text>
</comment>
<dbReference type="PANTHER" id="PTHR37423">
    <property type="entry name" value="SOLUBLE LYTIC MUREIN TRANSGLYCOSYLASE-RELATED"/>
    <property type="match status" value="1"/>
</dbReference>
<evidence type="ECO:0000256" key="1">
    <source>
        <dbReference type="ARBA" id="ARBA00007734"/>
    </source>
</evidence>
<feature type="domain" description="Transglycosylase SLT" evidence="4">
    <location>
        <begin position="77"/>
        <end position="176"/>
    </location>
</feature>
<dbReference type="InterPro" id="IPR023346">
    <property type="entry name" value="Lysozyme-like_dom_sf"/>
</dbReference>
<feature type="compositionally biased region" description="Basic and acidic residues" evidence="3">
    <location>
        <begin position="238"/>
        <end position="252"/>
    </location>
</feature>
<sequence length="272" mass="29414">MQCPGSEPFARPFAGRRNPSSFPVRIRHNSIGLIVSLAAVLLMSAAVSPGGVVRAESATAVMLKTAPDAGRYASFEREAAQRFAVPASWIGAVMAIESGGDVRALSPQGAMGLMQIMPETWADLRVRHDLGDNPYDPRDNILAGAAYLRELYERYGSPGFLAAYNAGPGRYDDHMATGRALPYETQLYVATLAPLIGERQADDIVTASRRIVPWQEAPLFVTRDQENSAVTPSAPKTTTERPSRGRSAESLSRLEARTDSLFIRNGNAGRLP</sequence>
<dbReference type="PANTHER" id="PTHR37423:SF2">
    <property type="entry name" value="MEMBRANE-BOUND LYTIC MUREIN TRANSGLYCOSYLASE C"/>
    <property type="match status" value="1"/>
</dbReference>
<dbReference type="Proteomes" id="UP001198862">
    <property type="component" value="Unassembled WGS sequence"/>
</dbReference>
<organism evidence="5 6">
    <name type="scientific">Reyranella aquatilis</name>
    <dbReference type="NCBI Taxonomy" id="2035356"/>
    <lineage>
        <taxon>Bacteria</taxon>
        <taxon>Pseudomonadati</taxon>
        <taxon>Pseudomonadota</taxon>
        <taxon>Alphaproteobacteria</taxon>
        <taxon>Hyphomicrobiales</taxon>
        <taxon>Reyranellaceae</taxon>
        <taxon>Reyranella</taxon>
    </lineage>
</organism>
<proteinExistence type="inferred from homology"/>
<feature type="compositionally biased region" description="Polar residues" evidence="3">
    <location>
        <begin position="227"/>
        <end position="237"/>
    </location>
</feature>
<keyword evidence="6" id="KW-1185">Reference proteome</keyword>
<name>A0ABS8KWR6_9HYPH</name>